<proteinExistence type="inferred from homology"/>
<keyword evidence="11" id="KW-1185">Reference proteome</keyword>
<dbReference type="InterPro" id="IPR035906">
    <property type="entry name" value="MetI-like_sf"/>
</dbReference>
<keyword evidence="4 8" id="KW-0812">Transmembrane</keyword>
<dbReference type="Gene3D" id="1.10.3720.10">
    <property type="entry name" value="MetI-like"/>
    <property type="match status" value="1"/>
</dbReference>
<evidence type="ECO:0000256" key="2">
    <source>
        <dbReference type="ARBA" id="ARBA00022448"/>
    </source>
</evidence>
<keyword evidence="6 8" id="KW-1133">Transmembrane helix</keyword>
<evidence type="ECO:0000259" key="9">
    <source>
        <dbReference type="PROSITE" id="PS50928"/>
    </source>
</evidence>
<comment type="caution">
    <text evidence="10">The sequence shown here is derived from an EMBL/GenBank/DDBJ whole genome shotgun (WGS) entry which is preliminary data.</text>
</comment>
<keyword evidence="2 8" id="KW-0813">Transport</keyword>
<dbReference type="PANTHER" id="PTHR30614">
    <property type="entry name" value="MEMBRANE COMPONENT OF AMINO ACID ABC TRANSPORTER"/>
    <property type="match status" value="1"/>
</dbReference>
<dbReference type="CDD" id="cd06261">
    <property type="entry name" value="TM_PBP2"/>
    <property type="match status" value="1"/>
</dbReference>
<name>A0ABT0ZPF1_9LACO</name>
<dbReference type="NCBIfam" id="TIGR01726">
    <property type="entry name" value="HEQRo_perm_3TM"/>
    <property type="match status" value="1"/>
</dbReference>
<feature type="domain" description="ABC transmembrane type-1" evidence="9">
    <location>
        <begin position="19"/>
        <end position="210"/>
    </location>
</feature>
<evidence type="ECO:0000256" key="6">
    <source>
        <dbReference type="ARBA" id="ARBA00022989"/>
    </source>
</evidence>
<evidence type="ECO:0000256" key="8">
    <source>
        <dbReference type="RuleBase" id="RU363032"/>
    </source>
</evidence>
<dbReference type="Proteomes" id="UP001523234">
    <property type="component" value="Unassembled WGS sequence"/>
</dbReference>
<dbReference type="SUPFAM" id="SSF161098">
    <property type="entry name" value="MetI-like"/>
    <property type="match status" value="1"/>
</dbReference>
<reference evidence="10 11" key="1">
    <citation type="submission" date="2022-06" db="EMBL/GenBank/DDBJ databases">
        <title>Fructobacillus taiwanensis sp. nov., isolated from the honeybee.</title>
        <authorList>
            <person name="Chen Y.-S."/>
            <person name="Wang L.-T."/>
            <person name="Lee Y.-S."/>
            <person name="Chang Y.-C."/>
            <person name="Wu H.-C."/>
            <person name="Liao C.-Y."/>
            <person name="Chen W.-H."/>
            <person name="Deng J.-N."/>
            <person name="Wang Y.-H."/>
        </authorList>
    </citation>
    <scope>NUCLEOTIDE SEQUENCE [LARGE SCALE GENOMIC DNA]</scope>
    <source>
        <strain evidence="10 11">W13</strain>
    </source>
</reference>
<evidence type="ECO:0000256" key="4">
    <source>
        <dbReference type="ARBA" id="ARBA00022692"/>
    </source>
</evidence>
<feature type="transmembrane region" description="Helical" evidence="8">
    <location>
        <begin position="61"/>
        <end position="78"/>
    </location>
</feature>
<evidence type="ECO:0000256" key="1">
    <source>
        <dbReference type="ARBA" id="ARBA00004651"/>
    </source>
</evidence>
<feature type="transmembrane region" description="Helical" evidence="8">
    <location>
        <begin position="191"/>
        <end position="209"/>
    </location>
</feature>
<feature type="transmembrane region" description="Helical" evidence="8">
    <location>
        <begin position="18"/>
        <end position="40"/>
    </location>
</feature>
<comment type="similarity">
    <text evidence="8">Belongs to the binding-protein-dependent transport system permease family.</text>
</comment>
<evidence type="ECO:0000313" key="11">
    <source>
        <dbReference type="Proteomes" id="UP001523234"/>
    </source>
</evidence>
<dbReference type="EMBL" id="JAMWYK010000002">
    <property type="protein sequence ID" value="MCO0831873.1"/>
    <property type="molecule type" value="Genomic_DNA"/>
</dbReference>
<accession>A0ABT0ZPF1</accession>
<dbReference type="PANTHER" id="PTHR30614:SF0">
    <property type="entry name" value="L-CYSTINE TRANSPORT SYSTEM PERMEASE PROTEIN TCYL"/>
    <property type="match status" value="1"/>
</dbReference>
<dbReference type="InterPro" id="IPR043429">
    <property type="entry name" value="ArtM/GltK/GlnP/TcyL/YhdX-like"/>
</dbReference>
<evidence type="ECO:0000256" key="5">
    <source>
        <dbReference type="ARBA" id="ARBA00022970"/>
    </source>
</evidence>
<dbReference type="InterPro" id="IPR000515">
    <property type="entry name" value="MetI-like"/>
</dbReference>
<comment type="subcellular location">
    <subcellularLocation>
        <location evidence="1 8">Cell membrane</location>
        <topology evidence="1 8">Multi-pass membrane protein</topology>
    </subcellularLocation>
</comment>
<keyword evidence="7 8" id="KW-0472">Membrane</keyword>
<gene>
    <name evidence="10" type="ORF">NFX39_02025</name>
</gene>
<organism evidence="10 11">
    <name type="scientific">Fructobacillus apis</name>
    <dbReference type="NCBI Taxonomy" id="2935017"/>
    <lineage>
        <taxon>Bacteria</taxon>
        <taxon>Bacillati</taxon>
        <taxon>Bacillota</taxon>
        <taxon>Bacilli</taxon>
        <taxon>Lactobacillales</taxon>
        <taxon>Lactobacillaceae</taxon>
        <taxon>Fructobacillus</taxon>
    </lineage>
</organism>
<dbReference type="PROSITE" id="PS50928">
    <property type="entry name" value="ABC_TM1"/>
    <property type="match status" value="1"/>
</dbReference>
<sequence length="224" mass="24839">MQFDGFYFLSTFVPLLEYLPVTLLVSVEVVVLAFVLGVILSSFTLSRFNLLNLISSIYRSIFRSIPAVALIFLSYYGLPQIFPVLKGVVAEQMVVLSLGAKYAAYMAETFRSAVQSVDRGQLEAASTLHIPERKYLLKVMLPQTAVNALPAFGNYVTGILKESSLVFVIGVTDLFGEGKLLAGASFKYLEVYTAVAIIYWTIVSLYSLFQSVLEEYLGRYEVSS</sequence>
<protein>
    <submittedName>
        <fullName evidence="10">Amino acid ABC transporter permease</fullName>
    </submittedName>
</protein>
<keyword evidence="3" id="KW-1003">Cell membrane</keyword>
<dbReference type="Pfam" id="PF00528">
    <property type="entry name" value="BPD_transp_1"/>
    <property type="match status" value="1"/>
</dbReference>
<evidence type="ECO:0000256" key="7">
    <source>
        <dbReference type="ARBA" id="ARBA00023136"/>
    </source>
</evidence>
<dbReference type="RefSeq" id="WP_252442557.1">
    <property type="nucleotide sequence ID" value="NZ_JAMWYK010000002.1"/>
</dbReference>
<dbReference type="InterPro" id="IPR010065">
    <property type="entry name" value="AA_ABC_transptr_permease_3TM"/>
</dbReference>
<evidence type="ECO:0000256" key="3">
    <source>
        <dbReference type="ARBA" id="ARBA00022475"/>
    </source>
</evidence>
<keyword evidence="5" id="KW-0029">Amino-acid transport</keyword>
<evidence type="ECO:0000313" key="10">
    <source>
        <dbReference type="EMBL" id="MCO0831873.1"/>
    </source>
</evidence>